<keyword evidence="7 13" id="KW-0479">Metal-binding</keyword>
<keyword evidence="9 13" id="KW-0408">Iron</keyword>
<comment type="similarity">
    <text evidence="4">Belongs to the biopterin-dependent aromatic amino acid hydroxylase family.</text>
</comment>
<dbReference type="Proteomes" id="UP000022611">
    <property type="component" value="Unassembled WGS sequence"/>
</dbReference>
<dbReference type="HOGENOM" id="CLU_023198_1_1_6"/>
<organism evidence="15 16">
    <name type="scientific">Pseudomonas fluorescens HK44</name>
    <dbReference type="NCBI Taxonomy" id="1042209"/>
    <lineage>
        <taxon>Bacteria</taxon>
        <taxon>Pseudomonadati</taxon>
        <taxon>Pseudomonadota</taxon>
        <taxon>Gammaproteobacteria</taxon>
        <taxon>Pseudomonadales</taxon>
        <taxon>Pseudomonadaceae</taxon>
        <taxon>Pseudomonas</taxon>
    </lineage>
</organism>
<dbReference type="PROSITE" id="PS51410">
    <property type="entry name" value="BH4_AAA_HYDROXYL_2"/>
    <property type="match status" value="1"/>
</dbReference>
<evidence type="ECO:0000256" key="11">
    <source>
        <dbReference type="ARBA" id="ARBA00023232"/>
    </source>
</evidence>
<comment type="cofactor">
    <cofactor evidence="2 13">
        <name>Fe(2+)</name>
        <dbReference type="ChEBI" id="CHEBI:29033"/>
    </cofactor>
</comment>
<evidence type="ECO:0000256" key="7">
    <source>
        <dbReference type="ARBA" id="ARBA00022723"/>
    </source>
</evidence>
<sequence>MKQTQYVAREPDAQGFIHYTAEEHAVWNTLITRQLKVLEGRACQEYMDGIEKLGLPHDRIPQLDEINKVLGETTGWQVARVPALIPFQTFFELLANKQFPVATFIRTREELDYLQEPDIFHEIFGHCPLLTNPWFAEFTHTYGKLGLQASKEERVYLARLYWMTIEFGLVDTPDGKRIYGGGILSSPKETVYSLSGEPEHQAFDPLEAMRTPYRIDILQPLYFVLPNLKRLFDLAHEDIMGMVHQGMQLGLHAPKFAPKPKAA</sequence>
<feature type="binding site" evidence="13">
    <location>
        <position position="126"/>
    </location>
    <ligand>
        <name>Fe cation</name>
        <dbReference type="ChEBI" id="CHEBI:24875"/>
    </ligand>
</feature>
<keyword evidence="10 15" id="KW-0503">Monooxygenase</keyword>
<feature type="binding site" evidence="13">
    <location>
        <position position="166"/>
    </location>
    <ligand>
        <name>Fe cation</name>
        <dbReference type="ChEBI" id="CHEBI:24875"/>
    </ligand>
</feature>
<protein>
    <recommendedName>
        <fullName evidence="6">Phenylalanine-4-hydroxylase</fullName>
        <ecNumber evidence="5">1.14.16.1</ecNumber>
    </recommendedName>
    <alternativeName>
        <fullName evidence="12">Phe-4-monooxygenase</fullName>
    </alternativeName>
</protein>
<dbReference type="SUPFAM" id="SSF56534">
    <property type="entry name" value="Aromatic aminoacid monoxygenases, catalytic and oligomerization domains"/>
    <property type="match status" value="1"/>
</dbReference>
<dbReference type="PANTHER" id="PTHR11473">
    <property type="entry name" value="AROMATIC AMINO ACID HYDROXYLASE"/>
    <property type="match status" value="1"/>
</dbReference>
<evidence type="ECO:0000256" key="10">
    <source>
        <dbReference type="ARBA" id="ARBA00023033"/>
    </source>
</evidence>
<evidence type="ECO:0000259" key="14">
    <source>
        <dbReference type="PROSITE" id="PS51410"/>
    </source>
</evidence>
<comment type="catalytic activity">
    <reaction evidence="1">
        <text>(6R)-L-erythro-5,6,7,8-tetrahydrobiopterin + L-phenylalanine + O2 = (4aS,6R)-4a-hydroxy-L-erythro-5,6,7,8-tetrahydrobiopterin + L-tyrosine</text>
        <dbReference type="Rhea" id="RHEA:20273"/>
        <dbReference type="ChEBI" id="CHEBI:15379"/>
        <dbReference type="ChEBI" id="CHEBI:15642"/>
        <dbReference type="ChEBI" id="CHEBI:58095"/>
        <dbReference type="ChEBI" id="CHEBI:58315"/>
        <dbReference type="ChEBI" id="CHEBI:59560"/>
        <dbReference type="EC" id="1.14.16.1"/>
    </reaction>
</comment>
<dbReference type="Pfam" id="PF00351">
    <property type="entry name" value="Biopterin_H"/>
    <property type="match status" value="1"/>
</dbReference>
<name>A0A010SSD6_PSEFL</name>
<evidence type="ECO:0000256" key="2">
    <source>
        <dbReference type="ARBA" id="ARBA00001954"/>
    </source>
</evidence>
<dbReference type="GO" id="GO:0006559">
    <property type="term" value="P:L-phenylalanine catabolic process"/>
    <property type="evidence" value="ECO:0007669"/>
    <property type="project" value="UniProtKB-UniPathway"/>
</dbReference>
<dbReference type="InterPro" id="IPR018301">
    <property type="entry name" value="ArAA_hydroxylase_Fe/CU_BS"/>
</dbReference>
<evidence type="ECO:0000256" key="6">
    <source>
        <dbReference type="ARBA" id="ARBA00020276"/>
    </source>
</evidence>
<dbReference type="InterPro" id="IPR036329">
    <property type="entry name" value="Aro-AA_hydroxylase_C_sf"/>
</dbReference>
<dbReference type="InterPro" id="IPR019774">
    <property type="entry name" value="Aromatic-AA_hydroxylase_C"/>
</dbReference>
<dbReference type="PATRIC" id="fig|1042209.11.peg.4337"/>
<dbReference type="OrthoDB" id="9780502at2"/>
<evidence type="ECO:0000313" key="15">
    <source>
        <dbReference type="EMBL" id="EXF93893.1"/>
    </source>
</evidence>
<dbReference type="Gene3D" id="1.10.800.10">
    <property type="entry name" value="Aromatic amino acid hydroxylase"/>
    <property type="match status" value="1"/>
</dbReference>
<dbReference type="UniPathway" id="UPA00139">
    <property type="reaction ID" value="UER00337"/>
</dbReference>
<dbReference type="EC" id="1.14.16.1" evidence="5"/>
<dbReference type="CDD" id="cd03348">
    <property type="entry name" value="pro_PheOH"/>
    <property type="match status" value="1"/>
</dbReference>
<evidence type="ECO:0000256" key="4">
    <source>
        <dbReference type="ARBA" id="ARBA00009712"/>
    </source>
</evidence>
<evidence type="ECO:0000256" key="13">
    <source>
        <dbReference type="PIRSR" id="PIRSR601273-2"/>
    </source>
</evidence>
<dbReference type="PANTHER" id="PTHR11473:SF24">
    <property type="entry name" value="PHENYLALANINE-4-HYDROXYLASE"/>
    <property type="match status" value="1"/>
</dbReference>
<dbReference type="eggNOG" id="COG3186">
    <property type="taxonomic scope" value="Bacteria"/>
</dbReference>
<feature type="binding site" evidence="13">
    <location>
        <position position="121"/>
    </location>
    <ligand>
        <name>Fe cation</name>
        <dbReference type="ChEBI" id="CHEBI:24875"/>
    </ligand>
</feature>
<evidence type="ECO:0000256" key="8">
    <source>
        <dbReference type="ARBA" id="ARBA00023002"/>
    </source>
</evidence>
<evidence type="ECO:0000256" key="12">
    <source>
        <dbReference type="ARBA" id="ARBA00029922"/>
    </source>
</evidence>
<evidence type="ECO:0000256" key="9">
    <source>
        <dbReference type="ARBA" id="ARBA00023004"/>
    </source>
</evidence>
<dbReference type="PRINTS" id="PR00372">
    <property type="entry name" value="FYWHYDRXLASE"/>
</dbReference>
<dbReference type="RefSeq" id="WP_019692409.1">
    <property type="nucleotide sequence ID" value="NZ_AFOY02000015.1"/>
</dbReference>
<accession>A0A010SSD6</accession>
<dbReference type="NCBIfam" id="NF008877">
    <property type="entry name" value="PRK11913.1-2"/>
    <property type="match status" value="1"/>
</dbReference>
<evidence type="ECO:0000256" key="1">
    <source>
        <dbReference type="ARBA" id="ARBA00001060"/>
    </source>
</evidence>
<dbReference type="InterPro" id="IPR036951">
    <property type="entry name" value="ArAA_hydroxylase_sf"/>
</dbReference>
<dbReference type="PROSITE" id="PS00367">
    <property type="entry name" value="BH4_AAA_HYDROXYL_1"/>
    <property type="match status" value="1"/>
</dbReference>
<gene>
    <name evidence="15" type="primary">phhA</name>
    <name evidence="15" type="ORF">HK44_009690</name>
</gene>
<evidence type="ECO:0000256" key="3">
    <source>
        <dbReference type="ARBA" id="ARBA00005088"/>
    </source>
</evidence>
<evidence type="ECO:0000313" key="16">
    <source>
        <dbReference type="Proteomes" id="UP000022611"/>
    </source>
</evidence>
<dbReference type="InterPro" id="IPR001273">
    <property type="entry name" value="ArAA_hydroxylase"/>
</dbReference>
<keyword evidence="11" id="KW-0585">Phenylalanine catabolism</keyword>
<dbReference type="AlphaFoldDB" id="A0A010SSD6"/>
<dbReference type="NCBIfam" id="TIGR01267">
    <property type="entry name" value="Phe4hydrox_mono"/>
    <property type="match status" value="1"/>
</dbReference>
<reference evidence="15 16" key="1">
    <citation type="journal article" date="2011" name="J. Bacteriol.">
        <title>Draft genome sequence of the polycyclic aromatic hydrocarbon-degrading, genetically engineered bioluminescent bioreporter Pseudomonas fluorescens HK44.</title>
        <authorList>
            <person name="Chauhan A."/>
            <person name="Layton A.C."/>
            <person name="Williams D.E."/>
            <person name="Smartt A.E."/>
            <person name="Ripp S."/>
            <person name="Karpinets T.V."/>
            <person name="Brown S.D."/>
            <person name="Sayler G.S."/>
        </authorList>
    </citation>
    <scope>NUCLEOTIDE SEQUENCE [LARGE SCALE GENOMIC DNA]</scope>
    <source>
        <strain evidence="15 16">HK44</strain>
    </source>
</reference>
<evidence type="ECO:0000256" key="5">
    <source>
        <dbReference type="ARBA" id="ARBA00011995"/>
    </source>
</evidence>
<dbReference type="GO" id="GO:0004505">
    <property type="term" value="F:phenylalanine 4-monooxygenase activity"/>
    <property type="evidence" value="ECO:0007669"/>
    <property type="project" value="UniProtKB-EC"/>
</dbReference>
<dbReference type="GO" id="GO:0005506">
    <property type="term" value="F:iron ion binding"/>
    <property type="evidence" value="ECO:0007669"/>
    <property type="project" value="InterPro"/>
</dbReference>
<comment type="caution">
    <text evidence="15">The sequence shown here is derived from an EMBL/GenBank/DDBJ whole genome shotgun (WGS) entry which is preliminary data.</text>
</comment>
<keyword evidence="8 15" id="KW-0560">Oxidoreductase</keyword>
<dbReference type="EMBL" id="AFOY02000015">
    <property type="protein sequence ID" value="EXF93893.1"/>
    <property type="molecule type" value="Genomic_DNA"/>
</dbReference>
<dbReference type="InterPro" id="IPR005960">
    <property type="entry name" value="Phe-4-hydroxylase_mono"/>
</dbReference>
<comment type="pathway">
    <text evidence="3">Amino-acid degradation; L-phenylalanine degradation; acetoacetate and fumarate from L-phenylalanine: step 1/6.</text>
</comment>
<proteinExistence type="inferred from homology"/>
<feature type="domain" description="Biopterin-dependent aromatic amino acid hydroxylase family profile" evidence="14">
    <location>
        <begin position="1"/>
        <end position="263"/>
    </location>
</feature>